<proteinExistence type="predicted"/>
<dbReference type="EMBL" id="OX458332">
    <property type="protein sequence ID" value="CAI8730337.1"/>
    <property type="molecule type" value="Genomic_DNA"/>
</dbReference>
<dbReference type="AlphaFoldDB" id="A0AA35V192"/>
<reference evidence="1" key="1">
    <citation type="submission" date="2023-03" db="EMBL/GenBank/DDBJ databases">
        <authorList>
            <person name="Pearce D."/>
        </authorList>
    </citation>
    <scope>NUCLEOTIDE SEQUENCE</scope>
    <source>
        <strain evidence="1">Mc</strain>
    </source>
</reference>
<dbReference type="Proteomes" id="UP001158598">
    <property type="component" value="Chromosome"/>
</dbReference>
<evidence type="ECO:0000313" key="2">
    <source>
        <dbReference type="Proteomes" id="UP001158598"/>
    </source>
</evidence>
<sequence length="142" mass="16143">MRMDSRRDPPVAWRVLGDSDRLGCLMVFDFAALYADVFFELALERVESVAQCDVDVLMSLFVVMFATDYQMFVRHGQVDAHMVEITLVLMMVLGFHGNPAADDMVAELLQLASFFANPGLHRVGVRNATKCNLQRYLHNRSR</sequence>
<name>A0AA35V192_METCP</name>
<accession>A0AA35V192</accession>
<evidence type="ECO:0000313" key="1">
    <source>
        <dbReference type="EMBL" id="CAI8730337.1"/>
    </source>
</evidence>
<protein>
    <submittedName>
        <fullName evidence="1">Uncharacterized protein</fullName>
    </submittedName>
</protein>
<gene>
    <name evidence="1" type="ORF">MCNOR_0267</name>
</gene>
<organism evidence="1 2">
    <name type="scientific">Methylococcus capsulatus</name>
    <dbReference type="NCBI Taxonomy" id="414"/>
    <lineage>
        <taxon>Bacteria</taxon>
        <taxon>Pseudomonadati</taxon>
        <taxon>Pseudomonadota</taxon>
        <taxon>Gammaproteobacteria</taxon>
        <taxon>Methylococcales</taxon>
        <taxon>Methylococcaceae</taxon>
        <taxon>Methylococcus</taxon>
    </lineage>
</organism>